<feature type="transmembrane region" description="Helical" evidence="1">
    <location>
        <begin position="15"/>
        <end position="35"/>
    </location>
</feature>
<gene>
    <name evidence="2" type="ORF">RDI58_022459</name>
</gene>
<protein>
    <submittedName>
        <fullName evidence="2">Uncharacterized protein</fullName>
    </submittedName>
</protein>
<dbReference type="AlphaFoldDB" id="A0AAN8T236"/>
<name>A0AAN8T236_SOLBU</name>
<keyword evidence="1" id="KW-1133">Transmembrane helix</keyword>
<dbReference type="EMBL" id="JBANQN010000009">
    <property type="protein sequence ID" value="KAK6780275.1"/>
    <property type="molecule type" value="Genomic_DNA"/>
</dbReference>
<sequence length="58" mass="7004">MHLQQVTTTWWTKNANIKLIAIQRAVLAMIMWALWKRRNTIKHGGKYSYNQTKEYIRV</sequence>
<evidence type="ECO:0000313" key="2">
    <source>
        <dbReference type="EMBL" id="KAK6780275.1"/>
    </source>
</evidence>
<comment type="caution">
    <text evidence="2">The sequence shown here is derived from an EMBL/GenBank/DDBJ whole genome shotgun (WGS) entry which is preliminary data.</text>
</comment>
<reference evidence="2 3" key="1">
    <citation type="submission" date="2024-02" db="EMBL/GenBank/DDBJ databases">
        <title>de novo genome assembly of Solanum bulbocastanum strain 11H21.</title>
        <authorList>
            <person name="Hosaka A.J."/>
        </authorList>
    </citation>
    <scope>NUCLEOTIDE SEQUENCE [LARGE SCALE GENOMIC DNA]</scope>
    <source>
        <tissue evidence="2">Young leaves</tissue>
    </source>
</reference>
<evidence type="ECO:0000313" key="3">
    <source>
        <dbReference type="Proteomes" id="UP001371456"/>
    </source>
</evidence>
<proteinExistence type="predicted"/>
<accession>A0AAN8T236</accession>
<organism evidence="2 3">
    <name type="scientific">Solanum bulbocastanum</name>
    <name type="common">Wild potato</name>
    <dbReference type="NCBI Taxonomy" id="147425"/>
    <lineage>
        <taxon>Eukaryota</taxon>
        <taxon>Viridiplantae</taxon>
        <taxon>Streptophyta</taxon>
        <taxon>Embryophyta</taxon>
        <taxon>Tracheophyta</taxon>
        <taxon>Spermatophyta</taxon>
        <taxon>Magnoliopsida</taxon>
        <taxon>eudicotyledons</taxon>
        <taxon>Gunneridae</taxon>
        <taxon>Pentapetalae</taxon>
        <taxon>asterids</taxon>
        <taxon>lamiids</taxon>
        <taxon>Solanales</taxon>
        <taxon>Solanaceae</taxon>
        <taxon>Solanoideae</taxon>
        <taxon>Solaneae</taxon>
        <taxon>Solanum</taxon>
    </lineage>
</organism>
<dbReference type="Proteomes" id="UP001371456">
    <property type="component" value="Unassembled WGS sequence"/>
</dbReference>
<keyword evidence="1" id="KW-0812">Transmembrane</keyword>
<keyword evidence="1" id="KW-0472">Membrane</keyword>
<keyword evidence="3" id="KW-1185">Reference proteome</keyword>
<evidence type="ECO:0000256" key="1">
    <source>
        <dbReference type="SAM" id="Phobius"/>
    </source>
</evidence>